<evidence type="ECO:0000256" key="5">
    <source>
        <dbReference type="ARBA" id="ARBA00022786"/>
    </source>
</evidence>
<dbReference type="InterPro" id="IPR002156">
    <property type="entry name" value="RNaseH_domain"/>
</dbReference>
<dbReference type="Proteomes" id="UP000426265">
    <property type="component" value="Unassembled WGS sequence"/>
</dbReference>
<dbReference type="GO" id="GO:0008270">
    <property type="term" value="F:zinc ion binding"/>
    <property type="evidence" value="ECO:0007669"/>
    <property type="project" value="UniProtKB-KW"/>
</dbReference>
<feature type="domain" description="IBR" evidence="7">
    <location>
        <begin position="127"/>
        <end position="195"/>
    </location>
</feature>
<evidence type="ECO:0000256" key="4">
    <source>
        <dbReference type="ARBA" id="ARBA00022771"/>
    </source>
</evidence>
<dbReference type="Pfam" id="PF01485">
    <property type="entry name" value="IBR"/>
    <property type="match status" value="1"/>
</dbReference>
<dbReference type="GO" id="GO:0004842">
    <property type="term" value="F:ubiquitin-protein transferase activity"/>
    <property type="evidence" value="ECO:0007669"/>
    <property type="project" value="InterPro"/>
</dbReference>
<reference evidence="8 9" key="1">
    <citation type="submission" date="2019-11" db="EMBL/GenBank/DDBJ databases">
        <authorList>
            <person name="Jiao W.-B."/>
            <person name="Schneeberger K."/>
        </authorList>
    </citation>
    <scope>NUCLEOTIDE SEQUENCE [LARGE SCALE GENOMIC DNA]</scope>
    <source>
        <strain evidence="9">cv. An-1</strain>
    </source>
</reference>
<protein>
    <recommendedName>
        <fullName evidence="7">IBR domain-containing protein</fullName>
    </recommendedName>
</protein>
<dbReference type="UniPathway" id="UPA00143"/>
<dbReference type="InterPro" id="IPR031127">
    <property type="entry name" value="E3_UB_ligase_RBR"/>
</dbReference>
<dbReference type="AlphaFoldDB" id="A0A654FD63"/>
<gene>
    <name evidence="8" type="ORF">AN1_LOCUS14874</name>
</gene>
<organism evidence="8 9">
    <name type="scientific">Arabidopsis thaliana</name>
    <name type="common">Mouse-ear cress</name>
    <dbReference type="NCBI Taxonomy" id="3702"/>
    <lineage>
        <taxon>Eukaryota</taxon>
        <taxon>Viridiplantae</taxon>
        <taxon>Streptophyta</taxon>
        <taxon>Embryophyta</taxon>
        <taxon>Tracheophyta</taxon>
        <taxon>Spermatophyta</taxon>
        <taxon>Magnoliopsida</taxon>
        <taxon>eudicotyledons</taxon>
        <taxon>Gunneridae</taxon>
        <taxon>Pentapetalae</taxon>
        <taxon>rosids</taxon>
        <taxon>malvids</taxon>
        <taxon>Brassicales</taxon>
        <taxon>Brassicaceae</taxon>
        <taxon>Camelineae</taxon>
        <taxon>Arabidopsis</taxon>
    </lineage>
</organism>
<dbReference type="GO" id="GO:0004523">
    <property type="term" value="F:RNA-DNA hybrid ribonuclease activity"/>
    <property type="evidence" value="ECO:0007669"/>
    <property type="project" value="InterPro"/>
</dbReference>
<keyword evidence="6" id="KW-0862">Zinc</keyword>
<name>A0A654FD63_ARATH</name>
<evidence type="ECO:0000313" key="8">
    <source>
        <dbReference type="EMBL" id="VYS59434.1"/>
    </source>
</evidence>
<keyword evidence="4" id="KW-0863">Zinc-finger</keyword>
<dbReference type="GO" id="GO:0016567">
    <property type="term" value="P:protein ubiquitination"/>
    <property type="evidence" value="ECO:0007669"/>
    <property type="project" value="UniProtKB-UniPathway"/>
</dbReference>
<sequence>MLKGFTRSSTSPQLCSLYFKGLVGDDSLARFGVAICGHRDDILFQLNAPIHGSDITVLEAELMALKRGLMEAAGLGIDHISIYCDYYPVYVLVKILEGRVPRCPHYGCKSNLTLGSCAHLLTPKLREMWERKIKEDTIPMWDRVYCPKPSCYALMSKTELSKWNREAEVRRCCCMECGESLCINCKIPWYNNLSCNEYKRLHPTPTENDRIFKDLANQKMWRQCGKCQHMTELSEGCIKFTFDFLGCWIGVAIRFATHAEQNGSKEVALIEQ</sequence>
<evidence type="ECO:0000256" key="1">
    <source>
        <dbReference type="ARBA" id="ARBA00001947"/>
    </source>
</evidence>
<evidence type="ECO:0000256" key="2">
    <source>
        <dbReference type="ARBA" id="ARBA00004906"/>
    </source>
</evidence>
<dbReference type="CDD" id="cd22582">
    <property type="entry name" value="BRcat_RBR_unk"/>
    <property type="match status" value="1"/>
</dbReference>
<keyword evidence="3" id="KW-0479">Metal-binding</keyword>
<evidence type="ECO:0000259" key="7">
    <source>
        <dbReference type="SMART" id="SM00647"/>
    </source>
</evidence>
<dbReference type="PANTHER" id="PTHR11685">
    <property type="entry name" value="RBR FAMILY RING FINGER AND IBR DOMAIN-CONTAINING"/>
    <property type="match status" value="1"/>
</dbReference>
<dbReference type="InterPro" id="IPR002867">
    <property type="entry name" value="IBR_dom"/>
</dbReference>
<dbReference type="Pfam" id="PF13456">
    <property type="entry name" value="RVT_3"/>
    <property type="match status" value="1"/>
</dbReference>
<keyword evidence="5" id="KW-0833">Ubl conjugation pathway</keyword>
<dbReference type="SMART" id="SM00647">
    <property type="entry name" value="IBR"/>
    <property type="match status" value="1"/>
</dbReference>
<proteinExistence type="predicted"/>
<dbReference type="GO" id="GO:0003676">
    <property type="term" value="F:nucleic acid binding"/>
    <property type="evidence" value="ECO:0007669"/>
    <property type="project" value="InterPro"/>
</dbReference>
<comment type="cofactor">
    <cofactor evidence="1">
        <name>Zn(2+)</name>
        <dbReference type="ChEBI" id="CHEBI:29105"/>
    </cofactor>
</comment>
<evidence type="ECO:0000256" key="3">
    <source>
        <dbReference type="ARBA" id="ARBA00022723"/>
    </source>
</evidence>
<dbReference type="ExpressionAtlas" id="A0A654FD63">
    <property type="expression patterns" value="differential"/>
</dbReference>
<comment type="pathway">
    <text evidence="2">Protein modification; protein ubiquitination.</text>
</comment>
<evidence type="ECO:0000256" key="6">
    <source>
        <dbReference type="ARBA" id="ARBA00022833"/>
    </source>
</evidence>
<evidence type="ECO:0000313" key="9">
    <source>
        <dbReference type="Proteomes" id="UP000426265"/>
    </source>
</evidence>
<dbReference type="EMBL" id="CACRSJ010000106">
    <property type="protein sequence ID" value="VYS59434.1"/>
    <property type="molecule type" value="Genomic_DNA"/>
</dbReference>
<accession>A0A654FD63</accession>